<keyword evidence="1" id="KW-1133">Transmembrane helix</keyword>
<keyword evidence="3" id="KW-1185">Reference proteome</keyword>
<dbReference type="Gene3D" id="1.20.120.1630">
    <property type="match status" value="1"/>
</dbReference>
<dbReference type="PANTHER" id="PTHR32251">
    <property type="entry name" value="3-OXO-5-ALPHA-STEROID 4-DEHYDROGENASE"/>
    <property type="match status" value="1"/>
</dbReference>
<dbReference type="GO" id="GO:0016020">
    <property type="term" value="C:membrane"/>
    <property type="evidence" value="ECO:0007669"/>
    <property type="project" value="TreeGrafter"/>
</dbReference>
<keyword evidence="1" id="KW-0812">Transmembrane</keyword>
<dbReference type="EMBL" id="MAVT02000071">
    <property type="protein sequence ID" value="POS80074.1"/>
    <property type="molecule type" value="Genomic_DNA"/>
</dbReference>
<evidence type="ECO:0000313" key="3">
    <source>
        <dbReference type="Proteomes" id="UP000094444"/>
    </source>
</evidence>
<evidence type="ECO:0000256" key="1">
    <source>
        <dbReference type="SAM" id="Phobius"/>
    </source>
</evidence>
<feature type="transmembrane region" description="Helical" evidence="1">
    <location>
        <begin position="53"/>
        <end position="71"/>
    </location>
</feature>
<protein>
    <recommendedName>
        <fullName evidence="4">DUF1295 domain-containing protein</fullName>
    </recommendedName>
</protein>
<dbReference type="Proteomes" id="UP000094444">
    <property type="component" value="Unassembled WGS sequence"/>
</dbReference>
<name>A0A2P5IC36_DIAHE</name>
<accession>A0A2P5IC36</accession>
<reference evidence="2" key="1">
    <citation type="submission" date="2017-09" db="EMBL/GenBank/DDBJ databases">
        <title>Polyketide synthases of a Diaporthe helianthi virulent isolate.</title>
        <authorList>
            <person name="Baroncelli R."/>
        </authorList>
    </citation>
    <scope>NUCLEOTIDE SEQUENCE [LARGE SCALE GENOMIC DNA]</scope>
    <source>
        <strain evidence="2">7/96</strain>
    </source>
</reference>
<evidence type="ECO:0000313" key="2">
    <source>
        <dbReference type="EMBL" id="POS80074.1"/>
    </source>
</evidence>
<dbReference type="PANTHER" id="PTHR32251:SF23">
    <property type="entry name" value="3-OXO-5-ALPHA-STEROID 4-DEHYDROGENASE (DUF1295)"/>
    <property type="match status" value="1"/>
</dbReference>
<evidence type="ECO:0008006" key="4">
    <source>
        <dbReference type="Google" id="ProtNLM"/>
    </source>
</evidence>
<proteinExistence type="predicted"/>
<gene>
    <name evidence="2" type="ORF">DHEL01_v201518</name>
</gene>
<feature type="transmembrane region" description="Helical" evidence="1">
    <location>
        <begin position="191"/>
        <end position="211"/>
    </location>
</feature>
<keyword evidence="1" id="KW-0472">Membrane</keyword>
<dbReference type="InParanoid" id="A0A2P5IC36"/>
<dbReference type="Pfam" id="PF06966">
    <property type="entry name" value="DUF1295"/>
    <property type="match status" value="1"/>
</dbReference>
<dbReference type="AlphaFoldDB" id="A0A2P5IC36"/>
<feature type="transmembrane region" description="Helical" evidence="1">
    <location>
        <begin position="149"/>
        <end position="171"/>
    </location>
</feature>
<comment type="caution">
    <text evidence="2">The sequence shown here is derived from an EMBL/GenBank/DDBJ whole genome shotgun (WGS) entry which is preliminary data.</text>
</comment>
<dbReference type="InterPro" id="IPR010721">
    <property type="entry name" value="UstE-like"/>
</dbReference>
<organism evidence="2 3">
    <name type="scientific">Diaporthe helianthi</name>
    <dbReference type="NCBI Taxonomy" id="158607"/>
    <lineage>
        <taxon>Eukaryota</taxon>
        <taxon>Fungi</taxon>
        <taxon>Dikarya</taxon>
        <taxon>Ascomycota</taxon>
        <taxon>Pezizomycotina</taxon>
        <taxon>Sordariomycetes</taxon>
        <taxon>Sordariomycetidae</taxon>
        <taxon>Diaporthales</taxon>
        <taxon>Diaporthaceae</taxon>
        <taxon>Diaporthe</taxon>
    </lineage>
</organism>
<sequence>MAVPALLTFPDTVDWAKTVEPYIPQLYELPSRLLDVLQSRQSITDLYLNTNPLISGLGISIVLGAIFLVVAEVNKNYSQVDRFWSILPTFYIAHFDLWARLSGIESQRIDAILLFSTLWSIRLTFNYWRKGGYQIGSEDYRWEIIQSKVPWWAFTLLNITFISFTQSVLLYSLAVPAYPILLSTQFQPDLTVTDIAFVIFQVGLVTMEWFADQQQWDFQNAKREYQASGKVAPGFKAEDLKRGFITSGFWAWSRHPNFAVEQSIWLTLGFWSIVTAEVPYAWTLMPGFSLVLLFQGSTWLTELITAGKYPEYKEYQKQVGMFAPNLLGFGPYRPPQPRTEALKLKKQK</sequence>
<dbReference type="OrthoDB" id="201504at2759"/>